<sequence length="56" mass="6213">WLEILPGVGPVLAYPCSGHCAHPRFTNGGQEEKGCPLFIWWGLTERDRSVSGVNHH</sequence>
<accession>D2HM34</accession>
<proteinExistence type="predicted"/>
<feature type="non-terminal residue" evidence="1">
    <location>
        <position position="1"/>
    </location>
</feature>
<feature type="non-terminal residue" evidence="1">
    <location>
        <position position="56"/>
    </location>
</feature>
<dbReference type="InParanoid" id="D2HM34"/>
<organism evidence="1">
    <name type="scientific">Ailuropoda melanoleuca</name>
    <name type="common">Giant panda</name>
    <dbReference type="NCBI Taxonomy" id="9646"/>
    <lineage>
        <taxon>Eukaryota</taxon>
        <taxon>Metazoa</taxon>
        <taxon>Chordata</taxon>
        <taxon>Craniata</taxon>
        <taxon>Vertebrata</taxon>
        <taxon>Euteleostomi</taxon>
        <taxon>Mammalia</taxon>
        <taxon>Eutheria</taxon>
        <taxon>Laurasiatheria</taxon>
        <taxon>Carnivora</taxon>
        <taxon>Caniformia</taxon>
        <taxon>Ursidae</taxon>
        <taxon>Ailuropoda</taxon>
    </lineage>
</organism>
<evidence type="ECO:0000313" key="1">
    <source>
        <dbReference type="EMBL" id="EFB30022.1"/>
    </source>
</evidence>
<name>D2HM34_AILME</name>
<reference evidence="1" key="1">
    <citation type="journal article" date="2010" name="Nature">
        <title>The sequence and de novo assembly of the giant panda genome.</title>
        <authorList>
            <person name="Li R."/>
            <person name="Fan W."/>
            <person name="Tian G."/>
            <person name="Zhu H."/>
            <person name="He L."/>
            <person name="Cai J."/>
            <person name="Huang Q."/>
            <person name="Cai Q."/>
            <person name="Li B."/>
            <person name="Bai Y."/>
            <person name="Zhang Z."/>
            <person name="Zhang Y."/>
            <person name="Wang W."/>
            <person name="Li J."/>
            <person name="Wei F."/>
            <person name="Li H."/>
            <person name="Jian M."/>
            <person name="Li J."/>
            <person name="Zhang Z."/>
            <person name="Nielsen R."/>
            <person name="Li D."/>
            <person name="Gu W."/>
            <person name="Yang Z."/>
            <person name="Xuan Z."/>
            <person name="Ryder O.A."/>
            <person name="Leung F.C."/>
            <person name="Zhou Y."/>
            <person name="Cao J."/>
            <person name="Sun X."/>
            <person name="Fu Y."/>
            <person name="Fang X."/>
            <person name="Guo X."/>
            <person name="Wang B."/>
            <person name="Hou R."/>
            <person name="Shen F."/>
            <person name="Mu B."/>
            <person name="Ni P."/>
            <person name="Lin R."/>
            <person name="Qian W."/>
            <person name="Wang G."/>
            <person name="Yu C."/>
            <person name="Nie W."/>
            <person name="Wang J."/>
            <person name="Wu Z."/>
            <person name="Liang H."/>
            <person name="Min J."/>
            <person name="Wu Q."/>
            <person name="Cheng S."/>
            <person name="Ruan J."/>
            <person name="Wang M."/>
            <person name="Shi Z."/>
            <person name="Wen M."/>
            <person name="Liu B."/>
            <person name="Ren X."/>
            <person name="Zheng H."/>
            <person name="Dong D."/>
            <person name="Cook K."/>
            <person name="Shan G."/>
            <person name="Zhang H."/>
            <person name="Kosiol C."/>
            <person name="Xie X."/>
            <person name="Lu Z."/>
            <person name="Zheng H."/>
            <person name="Li Y."/>
            <person name="Steiner C.C."/>
            <person name="Lam T.T."/>
            <person name="Lin S."/>
            <person name="Zhang Q."/>
            <person name="Li G."/>
            <person name="Tian J."/>
            <person name="Gong T."/>
            <person name="Liu H."/>
            <person name="Zhang D."/>
            <person name="Fang L."/>
            <person name="Ye C."/>
            <person name="Zhang J."/>
            <person name="Hu W."/>
            <person name="Xu A."/>
            <person name="Ren Y."/>
            <person name="Zhang G."/>
            <person name="Bruford M.W."/>
            <person name="Li Q."/>
            <person name="Ma L."/>
            <person name="Guo Y."/>
            <person name="An N."/>
            <person name="Hu Y."/>
            <person name="Zheng Y."/>
            <person name="Shi Y."/>
            <person name="Li Z."/>
            <person name="Liu Q."/>
            <person name="Chen Y."/>
            <person name="Zhao J."/>
            <person name="Qu N."/>
            <person name="Zhao S."/>
            <person name="Tian F."/>
            <person name="Wang X."/>
            <person name="Wang H."/>
            <person name="Xu L."/>
            <person name="Liu X."/>
            <person name="Vinar T."/>
            <person name="Wang Y."/>
            <person name="Lam T.W."/>
            <person name="Yiu S.M."/>
            <person name="Liu S."/>
            <person name="Zhang H."/>
            <person name="Li D."/>
            <person name="Huang Y."/>
            <person name="Wang X."/>
            <person name="Yang G."/>
            <person name="Jiang Z."/>
            <person name="Wang J."/>
            <person name="Qin N."/>
            <person name="Li L."/>
            <person name="Li J."/>
            <person name="Bolund L."/>
            <person name="Kristiansen K."/>
            <person name="Wong G.K."/>
            <person name="Olson M."/>
            <person name="Zhang X."/>
            <person name="Li S."/>
            <person name="Yang H."/>
            <person name="Wang J."/>
            <person name="Wang J."/>
        </authorList>
    </citation>
    <scope>NUCLEOTIDE SEQUENCE [LARGE SCALE GENOMIC DNA]</scope>
</reference>
<protein>
    <submittedName>
        <fullName evidence="1">Uncharacterized protein</fullName>
    </submittedName>
</protein>
<dbReference type="AlphaFoldDB" id="D2HM34"/>
<gene>
    <name evidence="1" type="ORF">PANDA_012598</name>
</gene>
<dbReference type="EMBL" id="GL193033">
    <property type="protein sequence ID" value="EFB30022.1"/>
    <property type="molecule type" value="Genomic_DNA"/>
</dbReference>